<dbReference type="KEGG" id="bliq:INP51_14915"/>
<accession>A0A7M2RGF1</accession>
<dbReference type="RefSeq" id="WP_193735565.1">
    <property type="nucleotide sequence ID" value="NZ_CP063304.1"/>
</dbReference>
<evidence type="ECO:0000313" key="2">
    <source>
        <dbReference type="Proteomes" id="UP000593601"/>
    </source>
</evidence>
<organism evidence="1 2">
    <name type="scientific">Blautia liquoris</name>
    <dbReference type="NCBI Taxonomy" id="2779518"/>
    <lineage>
        <taxon>Bacteria</taxon>
        <taxon>Bacillati</taxon>
        <taxon>Bacillota</taxon>
        <taxon>Clostridia</taxon>
        <taxon>Lachnospirales</taxon>
        <taxon>Lachnospiraceae</taxon>
        <taxon>Blautia</taxon>
    </lineage>
</organism>
<name>A0A7M2RGF1_9FIRM</name>
<protein>
    <submittedName>
        <fullName evidence="1">Uncharacterized protein</fullName>
    </submittedName>
</protein>
<evidence type="ECO:0000313" key="1">
    <source>
        <dbReference type="EMBL" id="QOV19218.1"/>
    </source>
</evidence>
<gene>
    <name evidence="1" type="ORF">INP51_14915</name>
</gene>
<sequence length="422" mass="49018">MNRTKIMVWTLGTISAGEISIAVRFTQGLSDELFDVLYLLPKNYQDVIPEKTKRFTLNPEDSKIENKQKIQSIVDEFSPDFFFLSDPYTAHFASSWTGYSFSNIQEFKIPIIGLDEYDLKEFKRKKDYYGGMLVNDRDLIEECDYLLQDVPVNPMNDYVDNKVWRYSLFSSEDINISQKEKIRKSVNEELEIDEDAKLIMLPVSSWESVNMNRLPILDGFIENLLNLVLFYLDELKLNEMVCLLHVGKQKINYKPTGNVTYKNISSMNSDLYEKCIVSSDIFMSFNAVSVSLSRAILNQVPSILMINEKVLNFALLEDTIKKLPAQYGEIVKRIHIAYPYYASTFGWYKFIRSITQNNDYYDLFTTVPVFSYSKMKAAISEALDSNQYYKTKTEKLNTYLNHLLELDSPNEIMIQICDKKGV</sequence>
<proteinExistence type="predicted"/>
<dbReference type="EMBL" id="CP063304">
    <property type="protein sequence ID" value="QOV19218.1"/>
    <property type="molecule type" value="Genomic_DNA"/>
</dbReference>
<dbReference type="Proteomes" id="UP000593601">
    <property type="component" value="Chromosome"/>
</dbReference>
<dbReference type="Pfam" id="PF19892">
    <property type="entry name" value="DUF6365"/>
    <property type="match status" value="1"/>
</dbReference>
<keyword evidence="2" id="KW-1185">Reference proteome</keyword>
<dbReference type="AlphaFoldDB" id="A0A7M2RGF1"/>
<reference evidence="1 2" key="1">
    <citation type="submission" date="2020-10" db="EMBL/GenBank/DDBJ databases">
        <title>Blautia liquoris sp.nov., isolated from the mud in a fermentation cellar used for the production of Chinese strong-flavoured liquor.</title>
        <authorList>
            <person name="Lu L."/>
        </authorList>
    </citation>
    <scope>NUCLEOTIDE SEQUENCE [LARGE SCALE GENOMIC DNA]</scope>
    <source>
        <strain evidence="1 2">LZLJ-3</strain>
    </source>
</reference>
<dbReference type="InterPro" id="IPR045945">
    <property type="entry name" value="DUF6365"/>
</dbReference>